<gene>
    <name evidence="2" type="ORF">DPX16_14014</name>
</gene>
<protein>
    <recommendedName>
        <fullName evidence="1">C-type lectin domain-containing protein</fullName>
    </recommendedName>
</protein>
<dbReference type="PANTHER" id="PTHR45784:SF8">
    <property type="entry name" value="C-TYPE MANNOSE RECEPTOR 2-RELATED"/>
    <property type="match status" value="1"/>
</dbReference>
<dbReference type="Pfam" id="PF00059">
    <property type="entry name" value="Lectin_C"/>
    <property type="match status" value="2"/>
</dbReference>
<dbReference type="InterPro" id="IPR001304">
    <property type="entry name" value="C-type_lectin-like"/>
</dbReference>
<dbReference type="PROSITE" id="PS50041">
    <property type="entry name" value="C_TYPE_LECTIN_2"/>
    <property type="match status" value="2"/>
</dbReference>
<dbReference type="CDD" id="cd00037">
    <property type="entry name" value="CLECT"/>
    <property type="match status" value="1"/>
</dbReference>
<comment type="caution">
    <text evidence="2">The sequence shown here is derived from an EMBL/GenBank/DDBJ whole genome shotgun (WGS) entry which is preliminary data.</text>
</comment>
<name>A0A3N0Y8X7_ANAGA</name>
<keyword evidence="3" id="KW-1185">Reference proteome</keyword>
<dbReference type="PANTHER" id="PTHR45784">
    <property type="entry name" value="C-TYPE LECTIN DOMAIN FAMILY 20 MEMBER A-RELATED"/>
    <property type="match status" value="1"/>
</dbReference>
<reference evidence="2 3" key="1">
    <citation type="submission" date="2018-10" db="EMBL/GenBank/DDBJ databases">
        <title>Genome assembly for a Yunnan-Guizhou Plateau 3E fish, Anabarilius grahami (Regan), and its evolutionary and genetic applications.</title>
        <authorList>
            <person name="Jiang W."/>
        </authorList>
    </citation>
    <scope>NUCLEOTIDE SEQUENCE [LARGE SCALE GENOMIC DNA]</scope>
    <source>
        <strain evidence="2">AG-KIZ</strain>
        <tissue evidence="2">Muscle</tissue>
    </source>
</reference>
<accession>A0A3N0Y8X7</accession>
<evidence type="ECO:0000313" key="3">
    <source>
        <dbReference type="Proteomes" id="UP000281406"/>
    </source>
</evidence>
<feature type="domain" description="C-type lectin" evidence="1">
    <location>
        <begin position="56"/>
        <end position="139"/>
    </location>
</feature>
<dbReference type="EMBL" id="RJVU01049572">
    <property type="protein sequence ID" value="ROL42607.1"/>
    <property type="molecule type" value="Genomic_DNA"/>
</dbReference>
<dbReference type="AlphaFoldDB" id="A0A3N0Y8X7"/>
<dbReference type="SUPFAM" id="SSF56436">
    <property type="entry name" value="C-type lectin-like"/>
    <property type="match status" value="2"/>
</dbReference>
<dbReference type="Gene3D" id="3.10.100.10">
    <property type="entry name" value="Mannose-Binding Protein A, subunit A"/>
    <property type="match status" value="2"/>
</dbReference>
<dbReference type="Proteomes" id="UP000281406">
    <property type="component" value="Unassembled WGS sequence"/>
</dbReference>
<feature type="domain" description="C-type lectin" evidence="1">
    <location>
        <begin position="1"/>
        <end position="61"/>
    </location>
</feature>
<evidence type="ECO:0000259" key="1">
    <source>
        <dbReference type="PROSITE" id="PS50041"/>
    </source>
</evidence>
<sequence>MYRNNTNLDQFIWSDGDLQTDFYNWKLGQPNERNSNQNCVEVDGNGWADYGCENDLAFFCYMTLQRDKKTWEEAVEHCRDNYTELASLTDNEHLQQAENNLIGETSVWVGLRFGAGQWYWLNAEPVGIEVSLPWCPAIPYRYPQFTLWTPPGNSNMTLEWYLDSVLRWCGSPNTVSEVNFANTNTILSQPSQHTPALLVPIIFISESIPVFEDSEFIPGIEMSESGPVRDIPESCPIMAALPESHPIMAALPESRPIMVALPESHPVMAALPEYRPVMAALPESHLVMAAISESRPVMATTPELFHPGGFLTCQNHMLTCPGLQGA</sequence>
<organism evidence="2 3">
    <name type="scientific">Anabarilius grahami</name>
    <name type="common">Kanglang fish</name>
    <name type="synonym">Barilius grahami</name>
    <dbReference type="NCBI Taxonomy" id="495550"/>
    <lineage>
        <taxon>Eukaryota</taxon>
        <taxon>Metazoa</taxon>
        <taxon>Chordata</taxon>
        <taxon>Craniata</taxon>
        <taxon>Vertebrata</taxon>
        <taxon>Euteleostomi</taxon>
        <taxon>Actinopterygii</taxon>
        <taxon>Neopterygii</taxon>
        <taxon>Teleostei</taxon>
        <taxon>Ostariophysi</taxon>
        <taxon>Cypriniformes</taxon>
        <taxon>Xenocyprididae</taxon>
        <taxon>Xenocypridinae</taxon>
        <taxon>Xenocypridinae incertae sedis</taxon>
        <taxon>Anabarilius</taxon>
    </lineage>
</organism>
<evidence type="ECO:0000313" key="2">
    <source>
        <dbReference type="EMBL" id="ROL42607.1"/>
    </source>
</evidence>
<dbReference type="InterPro" id="IPR016187">
    <property type="entry name" value="CTDL_fold"/>
</dbReference>
<proteinExistence type="predicted"/>
<dbReference type="InterPro" id="IPR016186">
    <property type="entry name" value="C-type_lectin-like/link_sf"/>
</dbReference>
<dbReference type="OrthoDB" id="547680at2759"/>